<accession>A0A8T0DIB7</accession>
<keyword evidence="1" id="KW-0472">Membrane</keyword>
<dbReference type="Proteomes" id="UP000699462">
    <property type="component" value="Unassembled WGS sequence"/>
</dbReference>
<dbReference type="AlphaFoldDB" id="A0A8T0DIB7"/>
<dbReference type="OrthoDB" id="10487347at2759"/>
<dbReference type="EMBL" id="JTDF01003659">
    <property type="protein sequence ID" value="KAF8567613.1"/>
    <property type="molecule type" value="Genomic_DNA"/>
</dbReference>
<evidence type="ECO:0000256" key="1">
    <source>
        <dbReference type="SAM" id="Phobius"/>
    </source>
</evidence>
<gene>
    <name evidence="2" type="ORF">P879_07626</name>
</gene>
<keyword evidence="1" id="KW-1133">Transmembrane helix</keyword>
<evidence type="ECO:0000313" key="3">
    <source>
        <dbReference type="Proteomes" id="UP000699462"/>
    </source>
</evidence>
<proteinExistence type="predicted"/>
<evidence type="ECO:0000313" key="2">
    <source>
        <dbReference type="EMBL" id="KAF8567613.1"/>
    </source>
</evidence>
<name>A0A8T0DIB7_9TREM</name>
<organism evidence="2 3">
    <name type="scientific">Paragonimus westermani</name>
    <dbReference type="NCBI Taxonomy" id="34504"/>
    <lineage>
        <taxon>Eukaryota</taxon>
        <taxon>Metazoa</taxon>
        <taxon>Spiralia</taxon>
        <taxon>Lophotrochozoa</taxon>
        <taxon>Platyhelminthes</taxon>
        <taxon>Trematoda</taxon>
        <taxon>Digenea</taxon>
        <taxon>Plagiorchiida</taxon>
        <taxon>Troglotremata</taxon>
        <taxon>Troglotrematidae</taxon>
        <taxon>Paragonimus</taxon>
    </lineage>
</organism>
<sequence length="202" mass="23419">MAELHTNSATVTHVLTLYLLLGLCVIGGVVLSTVNLTSRRLKPRDDNASDLQFMKRLFKNQIMPIYMFARTTKAESYNRKTQKLRFDLRKIVNESEVLQKVDLHFYYPGCEEVNCSEGRRKVKLQLRQIGRHKCDVEGPNNVLLSGRWISRCSCRWAVFTIPKSKWTFEEECFAKKFILIIHRQNWLAMDTSSTGAAVDYHS</sequence>
<keyword evidence="1" id="KW-0812">Transmembrane</keyword>
<feature type="transmembrane region" description="Helical" evidence="1">
    <location>
        <begin position="15"/>
        <end position="34"/>
    </location>
</feature>
<comment type="caution">
    <text evidence="2">The sequence shown here is derived from an EMBL/GenBank/DDBJ whole genome shotgun (WGS) entry which is preliminary data.</text>
</comment>
<keyword evidence="3" id="KW-1185">Reference proteome</keyword>
<reference evidence="2 3" key="1">
    <citation type="submission" date="2019-07" db="EMBL/GenBank/DDBJ databases">
        <title>Annotation for the trematode Paragonimus westermani.</title>
        <authorList>
            <person name="Choi Y.-J."/>
        </authorList>
    </citation>
    <scope>NUCLEOTIDE SEQUENCE [LARGE SCALE GENOMIC DNA]</scope>
    <source>
        <strain evidence="2">180907_Pwestermani</strain>
    </source>
</reference>
<protein>
    <submittedName>
        <fullName evidence="2">Uncharacterized protein</fullName>
    </submittedName>
</protein>